<dbReference type="InterPro" id="IPR007290">
    <property type="entry name" value="Arv1"/>
</dbReference>
<protein>
    <recommendedName>
        <fullName evidence="10">Protein ARV</fullName>
    </recommendedName>
</protein>
<feature type="transmembrane region" description="Helical" evidence="10">
    <location>
        <begin position="176"/>
        <end position="198"/>
    </location>
</feature>
<dbReference type="GO" id="GO:0005789">
    <property type="term" value="C:endoplasmic reticulum membrane"/>
    <property type="evidence" value="ECO:0007669"/>
    <property type="project" value="UniProtKB-SubCell"/>
</dbReference>
<evidence type="ECO:0000256" key="6">
    <source>
        <dbReference type="ARBA" id="ARBA00022989"/>
    </source>
</evidence>
<evidence type="ECO:0000256" key="7">
    <source>
        <dbReference type="ARBA" id="ARBA00023055"/>
    </source>
</evidence>
<evidence type="ECO:0000313" key="12">
    <source>
        <dbReference type="Proteomes" id="UP000694388"/>
    </source>
</evidence>
<organism evidence="11 12">
    <name type="scientific">Eptatretus burgeri</name>
    <name type="common">Inshore hagfish</name>
    <dbReference type="NCBI Taxonomy" id="7764"/>
    <lineage>
        <taxon>Eukaryota</taxon>
        <taxon>Metazoa</taxon>
        <taxon>Chordata</taxon>
        <taxon>Craniata</taxon>
        <taxon>Vertebrata</taxon>
        <taxon>Cyclostomata</taxon>
        <taxon>Myxini</taxon>
        <taxon>Myxiniformes</taxon>
        <taxon>Myxinidae</taxon>
        <taxon>Eptatretinae</taxon>
        <taxon>Eptatretus</taxon>
    </lineage>
</organism>
<comment type="function">
    <text evidence="10">Mediator of sterol homeostasis involved in sterol uptake, trafficking and distribution into membranes.</text>
</comment>
<dbReference type="PANTHER" id="PTHR14467">
    <property type="entry name" value="ARV1"/>
    <property type="match status" value="1"/>
</dbReference>
<dbReference type="GeneTree" id="ENSGT00390000002675"/>
<dbReference type="GO" id="GO:0006665">
    <property type="term" value="P:sphingolipid metabolic process"/>
    <property type="evidence" value="ECO:0007669"/>
    <property type="project" value="TreeGrafter"/>
</dbReference>
<accession>A0A8C4Q381</accession>
<reference evidence="11" key="2">
    <citation type="submission" date="2025-09" db="UniProtKB">
        <authorList>
            <consortium name="Ensembl"/>
        </authorList>
    </citation>
    <scope>IDENTIFICATION</scope>
</reference>
<keyword evidence="8 10" id="KW-0443">Lipid metabolism</keyword>
<proteinExistence type="inferred from homology"/>
<reference evidence="11" key="1">
    <citation type="submission" date="2025-08" db="UniProtKB">
        <authorList>
            <consortium name="Ensembl"/>
        </authorList>
    </citation>
    <scope>IDENTIFICATION</scope>
</reference>
<dbReference type="Pfam" id="PF04161">
    <property type="entry name" value="Arv1"/>
    <property type="match status" value="1"/>
</dbReference>
<dbReference type="GO" id="GO:0032366">
    <property type="term" value="P:intracellular sterol transport"/>
    <property type="evidence" value="ECO:0007669"/>
    <property type="project" value="UniProtKB-UniRule"/>
</dbReference>
<keyword evidence="6 10" id="KW-1133">Transmembrane helix</keyword>
<keyword evidence="9 10" id="KW-0472">Membrane</keyword>
<keyword evidence="7 10" id="KW-0445">Lipid transport</keyword>
<feature type="transmembrane region" description="Helical" evidence="10">
    <location>
        <begin position="119"/>
        <end position="142"/>
    </location>
</feature>
<evidence type="ECO:0000256" key="3">
    <source>
        <dbReference type="ARBA" id="ARBA00022448"/>
    </source>
</evidence>
<evidence type="ECO:0000256" key="10">
    <source>
        <dbReference type="RuleBase" id="RU368065"/>
    </source>
</evidence>
<comment type="caution">
    <text evidence="10">Lacks conserved residue(s) required for the propagation of feature annotation.</text>
</comment>
<keyword evidence="12" id="KW-1185">Reference proteome</keyword>
<evidence type="ECO:0000256" key="2">
    <source>
        <dbReference type="ARBA" id="ARBA00009187"/>
    </source>
</evidence>
<dbReference type="GO" id="GO:0005794">
    <property type="term" value="C:Golgi apparatus"/>
    <property type="evidence" value="ECO:0007669"/>
    <property type="project" value="TreeGrafter"/>
</dbReference>
<comment type="subcellular location">
    <subcellularLocation>
        <location evidence="1 10">Endoplasmic reticulum membrane</location>
        <topology evidence="1 10">Multi-pass membrane protein</topology>
    </subcellularLocation>
</comment>
<dbReference type="AlphaFoldDB" id="A0A8C4Q381"/>
<evidence type="ECO:0000256" key="4">
    <source>
        <dbReference type="ARBA" id="ARBA00022692"/>
    </source>
</evidence>
<dbReference type="GO" id="GO:0097036">
    <property type="term" value="P:regulation of plasma membrane sterol distribution"/>
    <property type="evidence" value="ECO:0007669"/>
    <property type="project" value="UniProtKB-UniRule"/>
</dbReference>
<sequence>MSRDRSMRRTPRCIECGECATELFKDYQRGVIKLAMCGKCSNPVDKYVEYDPAIILIDVLLFKAQAFRHIIFNTETNFYWKISIFCILCEGYVRWTQLHPTSTNDDPSTIIRYTREWDFYWLCALVAVELNSYLVAAFGFLYSIMQMAPNWAIIPHPIDYRLLLRALLLSNYGKLLLVPAVIWCHSHSLLCLALLKLFTLASNAQAVRGIMFVPSCDCFFLQDPIP</sequence>
<name>A0A8C4Q381_EPTBU</name>
<evidence type="ECO:0000313" key="11">
    <source>
        <dbReference type="Ensembl" id="ENSEBUP00000009295.1"/>
    </source>
</evidence>
<keyword evidence="5 10" id="KW-0256">Endoplasmic reticulum</keyword>
<dbReference type="Proteomes" id="UP000694388">
    <property type="component" value="Unplaced"/>
</dbReference>
<evidence type="ECO:0000256" key="5">
    <source>
        <dbReference type="ARBA" id="ARBA00022824"/>
    </source>
</evidence>
<evidence type="ECO:0000256" key="8">
    <source>
        <dbReference type="ARBA" id="ARBA00023098"/>
    </source>
</evidence>
<dbReference type="GO" id="GO:0032541">
    <property type="term" value="C:cortical endoplasmic reticulum"/>
    <property type="evidence" value="ECO:0007669"/>
    <property type="project" value="TreeGrafter"/>
</dbReference>
<dbReference type="PANTHER" id="PTHR14467:SF0">
    <property type="entry name" value="PROTEIN ARV1"/>
    <property type="match status" value="1"/>
</dbReference>
<keyword evidence="3 10" id="KW-0813">Transport</keyword>
<keyword evidence="4 10" id="KW-0812">Transmembrane</keyword>
<evidence type="ECO:0000256" key="9">
    <source>
        <dbReference type="ARBA" id="ARBA00023136"/>
    </source>
</evidence>
<dbReference type="GO" id="GO:0016125">
    <property type="term" value="P:sterol metabolic process"/>
    <property type="evidence" value="ECO:0007669"/>
    <property type="project" value="UniProtKB-UniRule"/>
</dbReference>
<dbReference type="Ensembl" id="ENSEBUT00000009817.1">
    <property type="protein sequence ID" value="ENSEBUP00000009295.1"/>
    <property type="gene ID" value="ENSEBUG00000005997.1"/>
</dbReference>
<comment type="similarity">
    <text evidence="2 10">Belongs to the ARV1 family.</text>
</comment>
<evidence type="ECO:0000256" key="1">
    <source>
        <dbReference type="ARBA" id="ARBA00004477"/>
    </source>
</evidence>